<gene>
    <name evidence="1" type="ORF">J4734_15495</name>
</gene>
<evidence type="ECO:0000313" key="2">
    <source>
        <dbReference type="Proteomes" id="UP000664620"/>
    </source>
</evidence>
<name>A0A939NTF6_KLEPN</name>
<feature type="non-terminal residue" evidence="1">
    <location>
        <position position="1"/>
    </location>
</feature>
<organism evidence="1 2">
    <name type="scientific">Klebsiella pneumoniae</name>
    <dbReference type="NCBI Taxonomy" id="573"/>
    <lineage>
        <taxon>Bacteria</taxon>
        <taxon>Pseudomonadati</taxon>
        <taxon>Pseudomonadota</taxon>
        <taxon>Gammaproteobacteria</taxon>
        <taxon>Enterobacterales</taxon>
        <taxon>Enterobacteriaceae</taxon>
        <taxon>Klebsiella/Raoultella group</taxon>
        <taxon>Klebsiella</taxon>
        <taxon>Klebsiella pneumoniae complex</taxon>
    </lineage>
</organism>
<proteinExistence type="predicted"/>
<dbReference type="Proteomes" id="UP000664620">
    <property type="component" value="Unassembled WGS sequence"/>
</dbReference>
<evidence type="ECO:0000313" key="1">
    <source>
        <dbReference type="EMBL" id="MBO2029360.1"/>
    </source>
</evidence>
<protein>
    <submittedName>
        <fullName evidence="1">Transcriptional regulator</fullName>
    </submittedName>
</protein>
<accession>A0A939NTF6</accession>
<reference evidence="1" key="1">
    <citation type="submission" date="2021-03" db="EMBL/GenBank/DDBJ databases">
        <title>Molecular epidemiology and mechanisms of colistin and carbapenem resistance in Enterobacteriaceae from clinical isolates, the environment and porcine samples in Pretoria, South Africa.</title>
        <authorList>
            <person name="Bogoshi D."/>
            <person name="Mbelle N.M."/>
            <person name="Naidoo V."/>
            <person name="Osei Sekyere J."/>
        </authorList>
    </citation>
    <scope>NUCLEOTIDE SEQUENCE</scope>
    <source>
        <strain evidence="1">C034</strain>
    </source>
</reference>
<dbReference type="AlphaFoldDB" id="A0A939NTF6"/>
<dbReference type="EMBL" id="JAGETO010000056">
    <property type="protein sequence ID" value="MBO2029360.1"/>
    <property type="molecule type" value="Genomic_DNA"/>
</dbReference>
<sequence>SWETKRRHPTSAARKLLLLQGNPLIINLLKVV</sequence>
<comment type="caution">
    <text evidence="1">The sequence shown here is derived from an EMBL/GenBank/DDBJ whole genome shotgun (WGS) entry which is preliminary data.</text>
</comment>